<dbReference type="Gene3D" id="3.30.70.1020">
    <property type="entry name" value="Trehalose-6-phosphate phosphatase related protein, domain 2"/>
    <property type="match status" value="1"/>
</dbReference>
<comment type="catalytic activity">
    <reaction evidence="3">
        <text>alpha,alpha-trehalose 6-phosphate + H2O = alpha,alpha-trehalose + phosphate</text>
        <dbReference type="Rhea" id="RHEA:23420"/>
        <dbReference type="ChEBI" id="CHEBI:15377"/>
        <dbReference type="ChEBI" id="CHEBI:16551"/>
        <dbReference type="ChEBI" id="CHEBI:43474"/>
        <dbReference type="ChEBI" id="CHEBI:58429"/>
        <dbReference type="EC" id="3.1.3.12"/>
    </reaction>
</comment>
<dbReference type="InterPro" id="IPR003337">
    <property type="entry name" value="Trehalose_PPase"/>
</dbReference>
<evidence type="ECO:0000313" key="4">
    <source>
        <dbReference type="EMBL" id="MFC6006723.1"/>
    </source>
</evidence>
<dbReference type="GO" id="GO:0004805">
    <property type="term" value="F:trehalose-phosphatase activity"/>
    <property type="evidence" value="ECO:0007669"/>
    <property type="project" value="UniProtKB-EC"/>
</dbReference>
<dbReference type="EC" id="3.1.3.12" evidence="3"/>
<reference evidence="5" key="1">
    <citation type="journal article" date="2019" name="Int. J. Syst. Evol. Microbiol.">
        <title>The Global Catalogue of Microorganisms (GCM) 10K type strain sequencing project: providing services to taxonomists for standard genome sequencing and annotation.</title>
        <authorList>
            <consortium name="The Broad Institute Genomics Platform"/>
            <consortium name="The Broad Institute Genome Sequencing Center for Infectious Disease"/>
            <person name="Wu L."/>
            <person name="Ma J."/>
        </authorList>
    </citation>
    <scope>NUCLEOTIDE SEQUENCE [LARGE SCALE GENOMIC DNA]</scope>
    <source>
        <strain evidence="5">KACC 14249</strain>
    </source>
</reference>
<comment type="pathway">
    <text evidence="3">Glycan biosynthesis; trehalose biosynthesis.</text>
</comment>
<dbReference type="RefSeq" id="WP_345718199.1">
    <property type="nucleotide sequence ID" value="NZ_BAABFP010000008.1"/>
</dbReference>
<evidence type="ECO:0000256" key="3">
    <source>
        <dbReference type="RuleBase" id="RU361117"/>
    </source>
</evidence>
<dbReference type="NCBIfam" id="TIGR00685">
    <property type="entry name" value="T6PP"/>
    <property type="match status" value="1"/>
</dbReference>
<comment type="function">
    <text evidence="2 3">Removes the phosphate from trehalose 6-phosphate to produce free trehalose.</text>
</comment>
<protein>
    <recommendedName>
        <fullName evidence="3">Trehalose 6-phosphate phosphatase</fullName>
        <ecNumber evidence="3">3.1.3.12</ecNumber>
    </recommendedName>
</protein>
<keyword evidence="1 3" id="KW-0378">Hydrolase</keyword>
<name>A0ABW1JDM5_9ACTN</name>
<organism evidence="4 5">
    <name type="scientific">Angustibacter luteus</name>
    <dbReference type="NCBI Taxonomy" id="658456"/>
    <lineage>
        <taxon>Bacteria</taxon>
        <taxon>Bacillati</taxon>
        <taxon>Actinomycetota</taxon>
        <taxon>Actinomycetes</taxon>
        <taxon>Kineosporiales</taxon>
        <taxon>Kineosporiaceae</taxon>
    </lineage>
</organism>
<dbReference type="EMBL" id="JBHSRD010000003">
    <property type="protein sequence ID" value="MFC6006723.1"/>
    <property type="molecule type" value="Genomic_DNA"/>
</dbReference>
<accession>A0ABW1JDM5</accession>
<dbReference type="Proteomes" id="UP001596189">
    <property type="component" value="Unassembled WGS sequence"/>
</dbReference>
<dbReference type="Pfam" id="PF02358">
    <property type="entry name" value="Trehalose_PPase"/>
    <property type="match status" value="1"/>
</dbReference>
<dbReference type="PANTHER" id="PTHR43768:SF3">
    <property type="entry name" value="TREHALOSE 6-PHOSPHATE PHOSPHATASE"/>
    <property type="match status" value="1"/>
</dbReference>
<comment type="cofactor">
    <cofactor evidence="3">
        <name>Mg(2+)</name>
        <dbReference type="ChEBI" id="CHEBI:18420"/>
    </cofactor>
</comment>
<gene>
    <name evidence="4" type="primary">otsB</name>
    <name evidence="4" type="ORF">ACFQDO_06220</name>
</gene>
<dbReference type="Gene3D" id="3.40.50.1000">
    <property type="entry name" value="HAD superfamily/HAD-like"/>
    <property type="match status" value="1"/>
</dbReference>
<dbReference type="InterPro" id="IPR023214">
    <property type="entry name" value="HAD_sf"/>
</dbReference>
<proteinExistence type="inferred from homology"/>
<comment type="caution">
    <text evidence="4">The sequence shown here is derived from an EMBL/GenBank/DDBJ whole genome shotgun (WGS) entry which is preliminary data.</text>
</comment>
<evidence type="ECO:0000256" key="2">
    <source>
        <dbReference type="ARBA" id="ARBA00024179"/>
    </source>
</evidence>
<dbReference type="InterPro" id="IPR044651">
    <property type="entry name" value="OTSB-like"/>
</dbReference>
<evidence type="ECO:0000256" key="1">
    <source>
        <dbReference type="ARBA" id="ARBA00022801"/>
    </source>
</evidence>
<keyword evidence="3" id="KW-0479">Metal-binding</keyword>
<keyword evidence="3" id="KW-0460">Magnesium</keyword>
<sequence length="260" mass="27269">MSALDGPDPLLQQALTDLGRGRPLLVGLDFDGVLAPFVPHPSEAVALPGTMDAIRDLVALEGVYVALVSGRARADLAERTGVALDDEHLLLVGSHGAELPLDGHDDGLDDAEHERLSAVQARLETLAAEHPGAFVEHKPSAAVLHTRRLPPDEAPVVTAQALALMADVPDVHVTRGKEVVEVAVTQASKGAAISRLRDHHSAVGALYVGDDVTDETVFVLLGEGDVGVKVGDGDTAARFRIADPVAVRSLLQSLPNLLLR</sequence>
<dbReference type="SUPFAM" id="SSF56784">
    <property type="entry name" value="HAD-like"/>
    <property type="match status" value="1"/>
</dbReference>
<dbReference type="PANTHER" id="PTHR43768">
    <property type="entry name" value="TREHALOSE 6-PHOSPHATE PHOSPHATASE"/>
    <property type="match status" value="1"/>
</dbReference>
<keyword evidence="5" id="KW-1185">Reference proteome</keyword>
<comment type="similarity">
    <text evidence="3">Belongs to the trehalose phosphatase family.</text>
</comment>
<dbReference type="InterPro" id="IPR036412">
    <property type="entry name" value="HAD-like_sf"/>
</dbReference>
<evidence type="ECO:0000313" key="5">
    <source>
        <dbReference type="Proteomes" id="UP001596189"/>
    </source>
</evidence>